<reference evidence="10 11" key="1">
    <citation type="journal article" date="2021" name="Sci. Rep.">
        <title>The distribution of antibiotic resistance genes in chicken gut microbiota commensals.</title>
        <authorList>
            <person name="Juricova H."/>
            <person name="Matiasovicova J."/>
            <person name="Kubasova T."/>
            <person name="Cejkova D."/>
            <person name="Rychlik I."/>
        </authorList>
    </citation>
    <scope>NUCLEOTIDE SEQUENCE [LARGE SCALE GENOMIC DNA]</scope>
    <source>
        <strain evidence="10 11">An411</strain>
    </source>
</reference>
<name>A0ABS2FSH9_9FIRM</name>
<dbReference type="EC" id="2.2.1.6" evidence="8"/>
<evidence type="ECO:0000313" key="10">
    <source>
        <dbReference type="EMBL" id="MBM6850554.1"/>
    </source>
</evidence>
<dbReference type="InterPro" id="IPR045865">
    <property type="entry name" value="ACT-like_dom_sf"/>
</dbReference>
<evidence type="ECO:0000256" key="1">
    <source>
        <dbReference type="ARBA" id="ARBA00004974"/>
    </source>
</evidence>
<dbReference type="Gene3D" id="3.30.70.260">
    <property type="match status" value="1"/>
</dbReference>
<comment type="caution">
    <text evidence="10">The sequence shown here is derived from an EMBL/GenBank/DDBJ whole genome shotgun (WGS) entry which is preliminary data.</text>
</comment>
<organism evidence="10 11">
    <name type="scientific">Oscillibacter valericigenes</name>
    <dbReference type="NCBI Taxonomy" id="351091"/>
    <lineage>
        <taxon>Bacteria</taxon>
        <taxon>Bacillati</taxon>
        <taxon>Bacillota</taxon>
        <taxon>Clostridia</taxon>
        <taxon>Eubacteriales</taxon>
        <taxon>Oscillospiraceae</taxon>
        <taxon>Oscillibacter</taxon>
    </lineage>
</organism>
<evidence type="ECO:0000256" key="6">
    <source>
        <dbReference type="ARBA" id="ARBA00023304"/>
    </source>
</evidence>
<dbReference type="NCBIfam" id="NF008864">
    <property type="entry name" value="PRK11895.1"/>
    <property type="match status" value="1"/>
</dbReference>
<sequence length="188" mass="21136">MKREFDSTRKLYTLCILVEDVPGVLSQVARLFSRKGYNIESIVSGATDRPGITRISIEILADELMIEQIAAQCRKLLPVKAVKILDEDTCIRREIALIKVSAADHSSRDEIIQLVSIFRAKVIDVSREALTIWVFGSASKNEALINMLEDFGILEIAKTGTIAIERGRSTIYDNSKLREEYDYGKNVL</sequence>
<evidence type="ECO:0000256" key="5">
    <source>
        <dbReference type="ARBA" id="ARBA00022605"/>
    </source>
</evidence>
<dbReference type="Gene3D" id="3.30.70.1150">
    <property type="entry name" value="ACT-like. Chain A, domain 2"/>
    <property type="match status" value="1"/>
</dbReference>
<dbReference type="InterPro" id="IPR027271">
    <property type="entry name" value="Acetolactate_synth/TF_NikR_C"/>
</dbReference>
<dbReference type="PANTHER" id="PTHR30239">
    <property type="entry name" value="ACETOLACTATE SYNTHASE SMALL SUBUNIT"/>
    <property type="match status" value="1"/>
</dbReference>
<comment type="pathway">
    <text evidence="1 8">Amino-acid biosynthesis; L-isoleucine biosynthesis; L-isoleucine from 2-oxobutanoate: step 1/4.</text>
</comment>
<dbReference type="EMBL" id="JACSNX010000003">
    <property type="protein sequence ID" value="MBM6850554.1"/>
    <property type="molecule type" value="Genomic_DNA"/>
</dbReference>
<evidence type="ECO:0000313" key="11">
    <source>
        <dbReference type="Proteomes" id="UP000719500"/>
    </source>
</evidence>
<dbReference type="SUPFAM" id="SSF55021">
    <property type="entry name" value="ACT-like"/>
    <property type="match status" value="2"/>
</dbReference>
<dbReference type="Proteomes" id="UP000719500">
    <property type="component" value="Unassembled WGS sequence"/>
</dbReference>
<keyword evidence="6 8" id="KW-0100">Branched-chain amino acid biosynthesis</keyword>
<dbReference type="InterPro" id="IPR004789">
    <property type="entry name" value="Acetalactate_synth_ssu"/>
</dbReference>
<dbReference type="Pfam" id="PF22629">
    <property type="entry name" value="ACT_AHAS_ss"/>
    <property type="match status" value="1"/>
</dbReference>
<keyword evidence="11" id="KW-1185">Reference proteome</keyword>
<dbReference type="PANTHER" id="PTHR30239:SF0">
    <property type="entry name" value="ACETOLACTATE SYNTHASE SMALL SUBUNIT 1, CHLOROPLASTIC"/>
    <property type="match status" value="1"/>
</dbReference>
<comment type="similarity">
    <text evidence="3 8">Belongs to the acetolactate synthase small subunit family.</text>
</comment>
<feature type="domain" description="ACT" evidence="9">
    <location>
        <begin position="13"/>
        <end position="87"/>
    </location>
</feature>
<evidence type="ECO:0000256" key="7">
    <source>
        <dbReference type="ARBA" id="ARBA00048670"/>
    </source>
</evidence>
<dbReference type="CDD" id="cd04878">
    <property type="entry name" value="ACT_AHAS"/>
    <property type="match status" value="1"/>
</dbReference>
<evidence type="ECO:0000256" key="8">
    <source>
        <dbReference type="RuleBase" id="RU368092"/>
    </source>
</evidence>
<evidence type="ECO:0000256" key="4">
    <source>
        <dbReference type="ARBA" id="ARBA00011744"/>
    </source>
</evidence>
<evidence type="ECO:0000256" key="3">
    <source>
        <dbReference type="ARBA" id="ARBA00006341"/>
    </source>
</evidence>
<protein>
    <recommendedName>
        <fullName evidence="8">Acetolactate synthase small subunit</fullName>
        <shortName evidence="8">AHAS</shortName>
        <shortName evidence="8">ALS</shortName>
        <ecNumber evidence="8">2.2.1.6</ecNumber>
    </recommendedName>
    <alternativeName>
        <fullName evidence="8">Acetohydroxy-acid synthase small subunit</fullName>
    </alternativeName>
</protein>
<gene>
    <name evidence="10" type="primary">ilvN</name>
    <name evidence="10" type="ORF">H9X91_03765</name>
</gene>
<dbReference type="NCBIfam" id="TIGR00119">
    <property type="entry name" value="acolac_sm"/>
    <property type="match status" value="1"/>
</dbReference>
<dbReference type="PROSITE" id="PS51671">
    <property type="entry name" value="ACT"/>
    <property type="match status" value="1"/>
</dbReference>
<evidence type="ECO:0000259" key="9">
    <source>
        <dbReference type="PROSITE" id="PS51671"/>
    </source>
</evidence>
<accession>A0ABS2FSH9</accession>
<evidence type="ECO:0000256" key="2">
    <source>
        <dbReference type="ARBA" id="ARBA00005025"/>
    </source>
</evidence>
<dbReference type="InterPro" id="IPR002912">
    <property type="entry name" value="ACT_dom"/>
</dbReference>
<comment type="subunit">
    <text evidence="4 8">Dimer of large and small chains.</text>
</comment>
<proteinExistence type="inferred from homology"/>
<dbReference type="InterPro" id="IPR054480">
    <property type="entry name" value="AHAS_small-like_ACT"/>
</dbReference>
<dbReference type="InterPro" id="IPR039557">
    <property type="entry name" value="AHAS_ACT"/>
</dbReference>
<comment type="catalytic activity">
    <reaction evidence="7 8">
        <text>2 pyruvate + H(+) = (2S)-2-acetolactate + CO2</text>
        <dbReference type="Rhea" id="RHEA:25249"/>
        <dbReference type="ChEBI" id="CHEBI:15361"/>
        <dbReference type="ChEBI" id="CHEBI:15378"/>
        <dbReference type="ChEBI" id="CHEBI:16526"/>
        <dbReference type="ChEBI" id="CHEBI:58476"/>
        <dbReference type="EC" id="2.2.1.6"/>
    </reaction>
</comment>
<dbReference type="Pfam" id="PF10369">
    <property type="entry name" value="ALS_ss_C"/>
    <property type="match status" value="1"/>
</dbReference>
<keyword evidence="5 8" id="KW-0028">Amino-acid biosynthesis</keyword>
<dbReference type="GO" id="GO:0003984">
    <property type="term" value="F:acetolactate synthase activity"/>
    <property type="evidence" value="ECO:0007669"/>
    <property type="project" value="UniProtKB-EC"/>
</dbReference>
<dbReference type="RefSeq" id="WP_204802672.1">
    <property type="nucleotide sequence ID" value="NZ_JACSNS010000001.1"/>
</dbReference>
<comment type="function">
    <text evidence="8">Catalyzes the conversion of 2 pyruvate molecules into acetolactate in the first common step of the biosynthetic pathway of the branched-amino acids such as leucine, isoleucine, and valine.</text>
</comment>
<comment type="pathway">
    <text evidence="2 8">Amino-acid biosynthesis; L-valine biosynthesis; L-valine from pyruvate: step 1/4.</text>
</comment>
<dbReference type="InterPro" id="IPR019455">
    <property type="entry name" value="Acetolactate_synth_ssu_C"/>
</dbReference>
<keyword evidence="8 10" id="KW-0808">Transferase</keyword>